<sequence length="204" mass="22054">MLAMSLVRLGLVCLWAACSVLASPAAATGSDTDQPALRYHPGPIRQVIADMAYDPNGVFVLGVDGVLRTFAPDHSVVDYRQLDPAQVKALASGLVAQETQLGVEADPVYQYLLDDAEHPEIDGRLIMDLGELLHPTNPMSRPDPAWKTAVGTSPDPKRDVVDKLEARQPIPCPSSCYSIADCVWINCWACFMPWGPGTPGHCFV</sequence>
<dbReference type="AlphaFoldDB" id="A0AAN6PUL8"/>
<keyword evidence="1" id="KW-0732">Signal</keyword>
<gene>
    <name evidence="2" type="ORF">N658DRAFT_74060</name>
</gene>
<reference evidence="2" key="2">
    <citation type="submission" date="2023-05" db="EMBL/GenBank/DDBJ databases">
        <authorList>
            <consortium name="Lawrence Berkeley National Laboratory"/>
            <person name="Steindorff A."/>
            <person name="Hensen N."/>
            <person name="Bonometti L."/>
            <person name="Westerberg I."/>
            <person name="Brannstrom I.O."/>
            <person name="Guillou S."/>
            <person name="Cros-Aarteil S."/>
            <person name="Calhoun S."/>
            <person name="Haridas S."/>
            <person name="Kuo A."/>
            <person name="Mondo S."/>
            <person name="Pangilinan J."/>
            <person name="Riley R."/>
            <person name="Labutti K."/>
            <person name="Andreopoulos B."/>
            <person name="Lipzen A."/>
            <person name="Chen C."/>
            <person name="Yanf M."/>
            <person name="Daum C."/>
            <person name="Ng V."/>
            <person name="Clum A."/>
            <person name="Ohm R."/>
            <person name="Martin F."/>
            <person name="Silar P."/>
            <person name="Natvig D."/>
            <person name="Lalanne C."/>
            <person name="Gautier V."/>
            <person name="Ament-Velasquez S.L."/>
            <person name="Kruys A."/>
            <person name="Hutchinson M.I."/>
            <person name="Powell A.J."/>
            <person name="Barry K."/>
            <person name="Miller A.N."/>
            <person name="Grigoriev I.V."/>
            <person name="Debuchy R."/>
            <person name="Gladieux P."/>
            <person name="Thoren M.H."/>
            <person name="Johannesson H."/>
        </authorList>
    </citation>
    <scope>NUCLEOTIDE SEQUENCE</scope>
    <source>
        <strain evidence="2">CBS 757.83</strain>
    </source>
</reference>
<feature type="chain" id="PRO_5043015465" evidence="1">
    <location>
        <begin position="23"/>
        <end position="204"/>
    </location>
</feature>
<evidence type="ECO:0000313" key="3">
    <source>
        <dbReference type="Proteomes" id="UP001305647"/>
    </source>
</evidence>
<proteinExistence type="predicted"/>
<dbReference type="EMBL" id="MU863760">
    <property type="protein sequence ID" value="KAK4095917.1"/>
    <property type="molecule type" value="Genomic_DNA"/>
</dbReference>
<feature type="signal peptide" evidence="1">
    <location>
        <begin position="1"/>
        <end position="22"/>
    </location>
</feature>
<accession>A0AAN6PUL8</accession>
<reference evidence="2" key="1">
    <citation type="journal article" date="2023" name="Mol. Phylogenet. Evol.">
        <title>Genome-scale phylogeny and comparative genomics of the fungal order Sordariales.</title>
        <authorList>
            <person name="Hensen N."/>
            <person name="Bonometti L."/>
            <person name="Westerberg I."/>
            <person name="Brannstrom I.O."/>
            <person name="Guillou S."/>
            <person name="Cros-Aarteil S."/>
            <person name="Calhoun S."/>
            <person name="Haridas S."/>
            <person name="Kuo A."/>
            <person name="Mondo S."/>
            <person name="Pangilinan J."/>
            <person name="Riley R."/>
            <person name="LaButti K."/>
            <person name="Andreopoulos B."/>
            <person name="Lipzen A."/>
            <person name="Chen C."/>
            <person name="Yan M."/>
            <person name="Daum C."/>
            <person name="Ng V."/>
            <person name="Clum A."/>
            <person name="Steindorff A."/>
            <person name="Ohm R.A."/>
            <person name="Martin F."/>
            <person name="Silar P."/>
            <person name="Natvig D.O."/>
            <person name="Lalanne C."/>
            <person name="Gautier V."/>
            <person name="Ament-Velasquez S.L."/>
            <person name="Kruys A."/>
            <person name="Hutchinson M.I."/>
            <person name="Powell A.J."/>
            <person name="Barry K."/>
            <person name="Miller A.N."/>
            <person name="Grigoriev I.V."/>
            <person name="Debuchy R."/>
            <person name="Gladieux P."/>
            <person name="Hiltunen Thoren M."/>
            <person name="Johannesson H."/>
        </authorList>
    </citation>
    <scope>NUCLEOTIDE SEQUENCE</scope>
    <source>
        <strain evidence="2">CBS 757.83</strain>
    </source>
</reference>
<organism evidence="2 3">
    <name type="scientific">Parathielavia hyrcaniae</name>
    <dbReference type="NCBI Taxonomy" id="113614"/>
    <lineage>
        <taxon>Eukaryota</taxon>
        <taxon>Fungi</taxon>
        <taxon>Dikarya</taxon>
        <taxon>Ascomycota</taxon>
        <taxon>Pezizomycotina</taxon>
        <taxon>Sordariomycetes</taxon>
        <taxon>Sordariomycetidae</taxon>
        <taxon>Sordariales</taxon>
        <taxon>Chaetomiaceae</taxon>
        <taxon>Parathielavia</taxon>
    </lineage>
</organism>
<evidence type="ECO:0000256" key="1">
    <source>
        <dbReference type="SAM" id="SignalP"/>
    </source>
</evidence>
<name>A0AAN6PUL8_9PEZI</name>
<evidence type="ECO:0000313" key="2">
    <source>
        <dbReference type="EMBL" id="KAK4095917.1"/>
    </source>
</evidence>
<protein>
    <submittedName>
        <fullName evidence="2">Uncharacterized protein</fullName>
    </submittedName>
</protein>
<keyword evidence="3" id="KW-1185">Reference proteome</keyword>
<dbReference type="Proteomes" id="UP001305647">
    <property type="component" value="Unassembled WGS sequence"/>
</dbReference>
<comment type="caution">
    <text evidence="2">The sequence shown here is derived from an EMBL/GenBank/DDBJ whole genome shotgun (WGS) entry which is preliminary data.</text>
</comment>